<name>A0A0A2H3I7_9FLAO</name>
<dbReference type="NCBIfam" id="TIGR04183">
    <property type="entry name" value="Por_Secre_tail"/>
    <property type="match status" value="1"/>
</dbReference>
<dbReference type="KEGG" id="ddo:I597_0955"/>
<keyword evidence="5" id="KW-1185">Reference proteome</keyword>
<proteinExistence type="predicted"/>
<evidence type="ECO:0000313" key="4">
    <source>
        <dbReference type="EMBL" id="KGO07205.1"/>
    </source>
</evidence>
<keyword evidence="1 2" id="KW-0732">Signal</keyword>
<feature type="signal peptide" evidence="2">
    <location>
        <begin position="1"/>
        <end position="19"/>
    </location>
</feature>
<evidence type="ECO:0000256" key="1">
    <source>
        <dbReference type="ARBA" id="ARBA00022729"/>
    </source>
</evidence>
<dbReference type="InterPro" id="IPR026444">
    <property type="entry name" value="Secre_tail"/>
</dbReference>
<feature type="domain" description="Secretion system C-terminal sorting" evidence="3">
    <location>
        <begin position="708"/>
        <end position="775"/>
    </location>
</feature>
<dbReference type="Pfam" id="PF18962">
    <property type="entry name" value="Por_Secre_tail"/>
    <property type="match status" value="1"/>
</dbReference>
<accession>A0A0A2H3I7</accession>
<feature type="chain" id="PRO_5001999576" description="Secretion system C-terminal sorting domain-containing protein" evidence="2">
    <location>
        <begin position="20"/>
        <end position="776"/>
    </location>
</feature>
<dbReference type="PATRIC" id="fig|1300343.5.peg.966"/>
<evidence type="ECO:0000256" key="2">
    <source>
        <dbReference type="SAM" id="SignalP"/>
    </source>
</evidence>
<dbReference type="RefSeq" id="WP_035326999.1">
    <property type="nucleotide sequence ID" value="NZ_CP015125.1"/>
</dbReference>
<dbReference type="OrthoDB" id="1056765at2"/>
<dbReference type="PROSITE" id="PS51257">
    <property type="entry name" value="PROKAR_LIPOPROTEIN"/>
    <property type="match status" value="1"/>
</dbReference>
<comment type="caution">
    <text evidence="4">The sequence shown here is derived from an EMBL/GenBank/DDBJ whole genome shotgun (WGS) entry which is preliminary data.</text>
</comment>
<organism evidence="4 5">
    <name type="scientific">Dokdonia donghaensis DSW-1</name>
    <dbReference type="NCBI Taxonomy" id="1300343"/>
    <lineage>
        <taxon>Bacteria</taxon>
        <taxon>Pseudomonadati</taxon>
        <taxon>Bacteroidota</taxon>
        <taxon>Flavobacteriia</taxon>
        <taxon>Flavobacteriales</taxon>
        <taxon>Flavobacteriaceae</taxon>
        <taxon>Dokdonia</taxon>
    </lineage>
</organism>
<gene>
    <name evidence="4" type="ORF">NV36_10410</name>
</gene>
<dbReference type="Proteomes" id="UP000030140">
    <property type="component" value="Unassembled WGS sequence"/>
</dbReference>
<protein>
    <recommendedName>
        <fullName evidence="3">Secretion system C-terminal sorting domain-containing protein</fullName>
    </recommendedName>
</protein>
<sequence length="776" mass="81744">MKQITLLITLFLASCTVFAQDLVITGIFDGNLTGGTPKAIEIYALNDIADLSTYGFSNSSNGNGISEVEFAFSGSATAGDYFYISTNEEDFMTFFGFTPDFTSNSANNNGDDSIALYDNVADDGSGTLQGTQIDVYGDLNTDGTGETWEYQDGWAYRVSGTGPDGTTFMVGNFTYSGTNANDDDTTQATATNPWPLGTYSTTPPACSLVLGTATATCDTETTAVDGTTVMIPYTGGGDATYTVAITSGGGIVGGDDPTTTANGTITLTDVSEDTTITLEVTSTDCMLSIDVTTPACEPATEVADIAALRAGTVGEEYTLTGEAILTFQQDFRNQKFIEDATGAILIDDSAGTITTAYNVGDGITSITGVLGDFNGMTQFIPSVDPGTATSTGNTITAQEVTVTELAANPNDYESEYVRITGLTIDNSANASWVNGQEYPMTNTDGSYVFRTTFFDVDYIGEVVPTDEANISGIINERNNGEFFITARDAADIEADAVEATEVATLADLRAGTEGTLYTLTGEAILTFQQDFRNQKFIEDDTAAILIDDSAGTITTVYNVGDGILGLTGTLSSFQGMLQFVPSEDPGDAFSTGNTITAQMVTVTELAANPNDYEAEYVTLTEATIDTATNTDWVTGTEYGLTTPEGAYTFRTTFFDADYIGTAVPTEAQNISGIITERNDGDYFITARDVTDFEEFLSLGETTAIAIAMFPNPASDQITISTGINTAMNVSIFEITGKKVIETTTANPIDVSALAPGVYVVQVAGATSSTTAKLIIK</sequence>
<evidence type="ECO:0000259" key="3">
    <source>
        <dbReference type="Pfam" id="PF18962"/>
    </source>
</evidence>
<dbReference type="AlphaFoldDB" id="A0A0A2H3I7"/>
<dbReference type="EMBL" id="JSAQ01000001">
    <property type="protein sequence ID" value="KGO07205.1"/>
    <property type="molecule type" value="Genomic_DNA"/>
</dbReference>
<evidence type="ECO:0000313" key="5">
    <source>
        <dbReference type="Proteomes" id="UP000030140"/>
    </source>
</evidence>
<reference evidence="4 5" key="1">
    <citation type="submission" date="2014-10" db="EMBL/GenBank/DDBJ databases">
        <title>Draft genome sequence of the proteorhodopsin-containing marine bacterium Dokdonia donghaensis.</title>
        <authorList>
            <person name="Gomez-Consarnau L."/>
            <person name="Gonzalez J.M."/>
            <person name="Riedel T."/>
            <person name="Jaenicke S."/>
            <person name="Wagner-Doebler I."/>
            <person name="Fuhrman J.A."/>
        </authorList>
    </citation>
    <scope>NUCLEOTIDE SEQUENCE [LARGE SCALE GENOMIC DNA]</scope>
    <source>
        <strain evidence="4 5">DSW-1</strain>
    </source>
</reference>